<dbReference type="GO" id="GO:0051604">
    <property type="term" value="P:protein maturation"/>
    <property type="evidence" value="ECO:0007669"/>
    <property type="project" value="TreeGrafter"/>
</dbReference>
<name>A7I1Q2_CAMHC</name>
<dbReference type="PANTHER" id="PTHR30303:SF0">
    <property type="entry name" value="CARBAMOYL DEHYDRATASE HYPE"/>
    <property type="match status" value="1"/>
</dbReference>
<dbReference type="InterPro" id="IPR016188">
    <property type="entry name" value="PurM-like_N"/>
</dbReference>
<dbReference type="CDD" id="cd02197">
    <property type="entry name" value="HypE"/>
    <property type="match status" value="1"/>
</dbReference>
<evidence type="ECO:0000256" key="1">
    <source>
        <dbReference type="ARBA" id="ARBA00006243"/>
    </source>
</evidence>
<dbReference type="InterPro" id="IPR036676">
    <property type="entry name" value="PurM-like_C_sf"/>
</dbReference>
<dbReference type="SUPFAM" id="SSF56042">
    <property type="entry name" value="PurM C-terminal domain-like"/>
    <property type="match status" value="1"/>
</dbReference>
<dbReference type="Proteomes" id="UP000002407">
    <property type="component" value="Chromosome"/>
</dbReference>
<dbReference type="Pfam" id="PF00586">
    <property type="entry name" value="AIRS"/>
    <property type="match status" value="1"/>
</dbReference>
<sequence length="390" mass="42552">MKKQILLSHGGGGEEMNSLINDTIFKAFDNEILRRANDSAILNFPLDLDKNFDIISANFGDKTDYFNEKSQNFDVSNLNGQNKTDNMNFNVQNCHNKKNTQILCGNLAFTTDSFVVTPLFFNGGDIGKIAVCGTVNDLAMVGAKPLFLSCAFIIEEGLEIDTFERILNSMAKTAKEAGVKIVCGDTKVVPRGSGDQIFINTSGIGQILKAGVQMDCVKKGAKVLISGDIGRHGAVIMAARDEISVSTDLKSDCKPLNAAVTELLKNDVKILALRDATRGGLSAVLNEFAQHLNCEISIRENDIKVAPEVLGICELLGFEPYDLANEGTFVAFIEDGDEIKALEILRKFNENAAIIGEVTQNEKGRVILQNAYGTERFLEFPKGELLPRIC</sequence>
<dbReference type="eggNOG" id="COG0309">
    <property type="taxonomic scope" value="Bacteria"/>
</dbReference>
<dbReference type="Gene3D" id="3.30.1330.10">
    <property type="entry name" value="PurM-like, N-terminal domain"/>
    <property type="match status" value="1"/>
</dbReference>
<feature type="domain" description="PurM-like N-terminal" evidence="2">
    <location>
        <begin position="106"/>
        <end position="206"/>
    </location>
</feature>
<organism evidence="4 5">
    <name type="scientific">Campylobacter hominis (strain ATCC BAA-381 / DSM 21671 / CCUG 45161 / LMG 19568 / NCTC 13146 / CH001A)</name>
    <dbReference type="NCBI Taxonomy" id="360107"/>
    <lineage>
        <taxon>Bacteria</taxon>
        <taxon>Pseudomonadati</taxon>
        <taxon>Campylobacterota</taxon>
        <taxon>Epsilonproteobacteria</taxon>
        <taxon>Campylobacterales</taxon>
        <taxon>Campylobacteraceae</taxon>
        <taxon>Campylobacter</taxon>
    </lineage>
</organism>
<feature type="domain" description="PurM-like C-terminal" evidence="3">
    <location>
        <begin position="218"/>
        <end position="368"/>
    </location>
</feature>
<evidence type="ECO:0000313" key="5">
    <source>
        <dbReference type="Proteomes" id="UP000002407"/>
    </source>
</evidence>
<protein>
    <submittedName>
        <fullName evidence="4">Hydrogenase expression/formation protein HypE</fullName>
    </submittedName>
</protein>
<dbReference type="Gene3D" id="3.90.650.10">
    <property type="entry name" value="PurM-like C-terminal domain"/>
    <property type="match status" value="1"/>
</dbReference>
<dbReference type="SUPFAM" id="SSF55326">
    <property type="entry name" value="PurM N-terminal domain-like"/>
    <property type="match status" value="1"/>
</dbReference>
<evidence type="ECO:0000259" key="3">
    <source>
        <dbReference type="Pfam" id="PF02769"/>
    </source>
</evidence>
<dbReference type="InterPro" id="IPR011854">
    <property type="entry name" value="HypE"/>
</dbReference>
<reference evidence="5" key="1">
    <citation type="submission" date="2007-07" db="EMBL/GenBank/DDBJ databases">
        <title>Complete genome sequence of Campylobacter hominis ATCC BAA-381, a commensal isolated from the human gastrointestinal tract.</title>
        <authorList>
            <person name="Fouts D.E."/>
            <person name="Mongodin E.F."/>
            <person name="Puiu D."/>
            <person name="Sebastian Y."/>
            <person name="Miller W.G."/>
            <person name="Mandrell R.E."/>
            <person name="Nelson K.E."/>
        </authorList>
    </citation>
    <scope>NUCLEOTIDE SEQUENCE [LARGE SCALE GENOMIC DNA]</scope>
    <source>
        <strain evidence="5">ATCC BAA-381 / LMG 19568 / NCTC 13146 / CH001A</strain>
    </source>
</reference>
<dbReference type="STRING" id="360107.CHAB381_0881"/>
<evidence type="ECO:0000313" key="4">
    <source>
        <dbReference type="EMBL" id="ABS52517.1"/>
    </source>
</evidence>
<dbReference type="InterPro" id="IPR010918">
    <property type="entry name" value="PurM-like_C_dom"/>
</dbReference>
<dbReference type="PIRSF" id="PIRSF005644">
    <property type="entry name" value="Hdrgns_mtr_HypE"/>
    <property type="match status" value="1"/>
</dbReference>
<dbReference type="PANTHER" id="PTHR30303">
    <property type="entry name" value="HYDROGENASE ISOENZYMES FORMATION PROTEIN HYPE"/>
    <property type="match status" value="1"/>
</dbReference>
<dbReference type="EMBL" id="CP000776">
    <property type="protein sequence ID" value="ABS52517.1"/>
    <property type="molecule type" value="Genomic_DNA"/>
</dbReference>
<dbReference type="InterPro" id="IPR036921">
    <property type="entry name" value="PurM-like_N_sf"/>
</dbReference>
<keyword evidence="5" id="KW-1185">Reference proteome</keyword>
<dbReference type="KEGG" id="cha:CHAB381_0881"/>
<accession>A7I1Q2</accession>
<gene>
    <name evidence="4" type="primary">hypE</name>
    <name evidence="4" type="ordered locus">CHAB381_0881</name>
</gene>
<dbReference type="HOGENOM" id="CLU_049733_0_0_7"/>
<dbReference type="NCBIfam" id="TIGR02124">
    <property type="entry name" value="hypE"/>
    <property type="match status" value="1"/>
</dbReference>
<dbReference type="AlphaFoldDB" id="A7I1Q2"/>
<proteinExistence type="inferred from homology"/>
<evidence type="ECO:0000259" key="2">
    <source>
        <dbReference type="Pfam" id="PF00586"/>
    </source>
</evidence>
<dbReference type="Pfam" id="PF02769">
    <property type="entry name" value="AIRS_C"/>
    <property type="match status" value="1"/>
</dbReference>
<comment type="similarity">
    <text evidence="1">Belongs to the HypE family.</text>
</comment>